<gene>
    <name evidence="2" type="ORF">C8N45_101417</name>
</gene>
<accession>A0A2T6KQK0</accession>
<dbReference type="OrthoDB" id="7862849at2"/>
<dbReference type="RefSeq" id="WP_108384538.1">
    <property type="nucleotide sequence ID" value="NZ_QBUD01000001.1"/>
</dbReference>
<comment type="caution">
    <text evidence="2">The sequence shown here is derived from an EMBL/GenBank/DDBJ whole genome shotgun (WGS) entry which is preliminary data.</text>
</comment>
<keyword evidence="3" id="KW-1185">Reference proteome</keyword>
<feature type="transmembrane region" description="Helical" evidence="1">
    <location>
        <begin position="55"/>
        <end position="76"/>
    </location>
</feature>
<keyword evidence="1" id="KW-0472">Membrane</keyword>
<dbReference type="InterPro" id="IPR018919">
    <property type="entry name" value="DUF2484"/>
</dbReference>
<evidence type="ECO:0000313" key="2">
    <source>
        <dbReference type="EMBL" id="PUB18828.1"/>
    </source>
</evidence>
<dbReference type="EMBL" id="QBUD01000001">
    <property type="protein sequence ID" value="PUB18828.1"/>
    <property type="molecule type" value="Genomic_DNA"/>
</dbReference>
<keyword evidence="1" id="KW-0812">Transmembrane</keyword>
<evidence type="ECO:0000256" key="1">
    <source>
        <dbReference type="SAM" id="Phobius"/>
    </source>
</evidence>
<sequence>MIFSLLAICLWVVAAFIMQSIPSNDQHWRRAYVLIGVGVPLLIWVTWYSGPLMGALGLVVGAMVLRWPLLFLLRWMRRQIGL</sequence>
<protein>
    <submittedName>
        <fullName evidence="2">Uncharacterized protein DUF2484</fullName>
    </submittedName>
</protein>
<feature type="transmembrane region" description="Helical" evidence="1">
    <location>
        <begin position="31"/>
        <end position="48"/>
    </location>
</feature>
<organism evidence="2 3">
    <name type="scientific">Yoonia sediminilitoris</name>
    <dbReference type="NCBI Taxonomy" id="1286148"/>
    <lineage>
        <taxon>Bacteria</taxon>
        <taxon>Pseudomonadati</taxon>
        <taxon>Pseudomonadota</taxon>
        <taxon>Alphaproteobacteria</taxon>
        <taxon>Rhodobacterales</taxon>
        <taxon>Paracoccaceae</taxon>
        <taxon>Yoonia</taxon>
    </lineage>
</organism>
<keyword evidence="1" id="KW-1133">Transmembrane helix</keyword>
<proteinExistence type="predicted"/>
<evidence type="ECO:0000313" key="3">
    <source>
        <dbReference type="Proteomes" id="UP000244523"/>
    </source>
</evidence>
<name>A0A2T6KQK0_9RHOB</name>
<dbReference type="Proteomes" id="UP000244523">
    <property type="component" value="Unassembled WGS sequence"/>
</dbReference>
<dbReference type="AlphaFoldDB" id="A0A2T6KQK0"/>
<dbReference type="Pfam" id="PF10658">
    <property type="entry name" value="DUF2484"/>
    <property type="match status" value="1"/>
</dbReference>
<reference evidence="2 3" key="1">
    <citation type="submission" date="2018-04" db="EMBL/GenBank/DDBJ databases">
        <title>Genomic Encyclopedia of Archaeal and Bacterial Type Strains, Phase II (KMG-II): from individual species to whole genera.</title>
        <authorList>
            <person name="Goeker M."/>
        </authorList>
    </citation>
    <scope>NUCLEOTIDE SEQUENCE [LARGE SCALE GENOMIC DNA]</scope>
    <source>
        <strain evidence="2 3">DSM 29955</strain>
    </source>
</reference>